<dbReference type="OrthoDB" id="6162112at2759"/>
<feature type="compositionally biased region" description="Basic and acidic residues" evidence="1">
    <location>
        <begin position="213"/>
        <end position="247"/>
    </location>
</feature>
<reference evidence="2" key="1">
    <citation type="journal article" date="2019" name="bioRxiv">
        <title>The Genome of the Zebra Mussel, Dreissena polymorpha: A Resource for Invasive Species Research.</title>
        <authorList>
            <person name="McCartney M.A."/>
            <person name="Auch B."/>
            <person name="Kono T."/>
            <person name="Mallez S."/>
            <person name="Zhang Y."/>
            <person name="Obille A."/>
            <person name="Becker A."/>
            <person name="Abrahante J.E."/>
            <person name="Garbe J."/>
            <person name="Badalamenti J.P."/>
            <person name="Herman A."/>
            <person name="Mangelson H."/>
            <person name="Liachko I."/>
            <person name="Sullivan S."/>
            <person name="Sone E.D."/>
            <person name="Koren S."/>
            <person name="Silverstein K.A.T."/>
            <person name="Beckman K.B."/>
            <person name="Gohl D.M."/>
        </authorList>
    </citation>
    <scope>NUCLEOTIDE SEQUENCE</scope>
    <source>
        <strain evidence="2">Duluth1</strain>
        <tissue evidence="2">Whole animal</tissue>
    </source>
</reference>
<protein>
    <submittedName>
        <fullName evidence="2">Uncharacterized protein</fullName>
    </submittedName>
</protein>
<keyword evidence="3" id="KW-1185">Reference proteome</keyword>
<dbReference type="EMBL" id="JAIWYP010000006">
    <property type="protein sequence ID" value="KAH3809762.1"/>
    <property type="molecule type" value="Genomic_DNA"/>
</dbReference>
<gene>
    <name evidence="2" type="ORF">DPMN_138140</name>
</gene>
<dbReference type="Proteomes" id="UP000828390">
    <property type="component" value="Unassembled WGS sequence"/>
</dbReference>
<comment type="caution">
    <text evidence="2">The sequence shown here is derived from an EMBL/GenBank/DDBJ whole genome shotgun (WGS) entry which is preliminary data.</text>
</comment>
<evidence type="ECO:0000256" key="1">
    <source>
        <dbReference type="SAM" id="MobiDB-lite"/>
    </source>
</evidence>
<feature type="compositionally biased region" description="Polar residues" evidence="1">
    <location>
        <begin position="72"/>
        <end position="96"/>
    </location>
</feature>
<accession>A0A9D4G979</accession>
<name>A0A9D4G979_DREPO</name>
<proteinExistence type="predicted"/>
<evidence type="ECO:0000313" key="3">
    <source>
        <dbReference type="Proteomes" id="UP000828390"/>
    </source>
</evidence>
<evidence type="ECO:0000313" key="2">
    <source>
        <dbReference type="EMBL" id="KAH3809762.1"/>
    </source>
</evidence>
<feature type="compositionally biased region" description="Basic and acidic residues" evidence="1">
    <location>
        <begin position="184"/>
        <end position="206"/>
    </location>
</feature>
<feature type="compositionally biased region" description="Basic and acidic residues" evidence="1">
    <location>
        <begin position="49"/>
        <end position="64"/>
    </location>
</feature>
<feature type="compositionally biased region" description="Basic and acidic residues" evidence="1">
    <location>
        <begin position="103"/>
        <end position="130"/>
    </location>
</feature>
<dbReference type="AlphaFoldDB" id="A0A9D4G979"/>
<feature type="region of interest" description="Disordered" evidence="1">
    <location>
        <begin position="1"/>
        <end position="130"/>
    </location>
</feature>
<sequence>MESDDKQTSGLPNGFGFTRETVKYRTDNQIVEQRTDDQTVEQQTDDQTVEQRTDDQTVEQRTDDQIVEQRTADQTVKQRTDIQTVKQWSNDHTIEQQTDDQTVEQRTDDQTVEQRTDDQIVEQRTDDQTVKQRTDIQTVKQWTDDQIVEQRTDDQIVEQRTDDQTVKQRTDIQTVKQWTDDQTVEQRTDDQTVKQRTDDQTVEQRTDYQTIKQRTDDQTVKQRTDDQTVKQRTDDETVKHRTDDQTVKQRTHTVKQRTDDQIRPCCKNGIEIHGRVGDNGTSSNSVEGFNRTCSIEIDTLCAHRVLDQTFTPNHQPLIPEDFIDCKPSQQPSAPRGILFKTNPKPGQSSEILIPHEYQTDTDLGDFFGATLCTYSQKSGSNIEYQHILTDIKEGFPAKSMRICEGDELVLIGETFTPAQDHDAVINTFKDIVKVDGTSRFALVLRKLETQNKKRCWYWYETSAILAPDHKGHRSPDVLQPHCAAVDEKRYVHQIVYEIPCDSSLYMFIDESGIRAVHTEANDHSVYVNKIILVSFTPKGFTLQKALCGKDNTSYVRMDEQKNVCIGTEPTWFDEGKHVGNDDSFGTNGHYMVFDRISQKFAMVATCDNQQTVEIFRGFTLDSTDDACALRTTSYSEHGYGDSFRSPENNERTHHDVVPQSPICLSFENLEIDFSMIIIEENEGEEQDLKYELEEEITG</sequence>
<feature type="region of interest" description="Disordered" evidence="1">
    <location>
        <begin position="183"/>
        <end position="260"/>
    </location>
</feature>
<reference evidence="2" key="2">
    <citation type="submission" date="2020-11" db="EMBL/GenBank/DDBJ databases">
        <authorList>
            <person name="McCartney M.A."/>
            <person name="Auch B."/>
            <person name="Kono T."/>
            <person name="Mallez S."/>
            <person name="Becker A."/>
            <person name="Gohl D.M."/>
            <person name="Silverstein K.A.T."/>
            <person name="Koren S."/>
            <person name="Bechman K.B."/>
            <person name="Herman A."/>
            <person name="Abrahante J.E."/>
            <person name="Garbe J."/>
        </authorList>
    </citation>
    <scope>NUCLEOTIDE SEQUENCE</scope>
    <source>
        <strain evidence="2">Duluth1</strain>
        <tissue evidence="2">Whole animal</tissue>
    </source>
</reference>
<organism evidence="2 3">
    <name type="scientific">Dreissena polymorpha</name>
    <name type="common">Zebra mussel</name>
    <name type="synonym">Mytilus polymorpha</name>
    <dbReference type="NCBI Taxonomy" id="45954"/>
    <lineage>
        <taxon>Eukaryota</taxon>
        <taxon>Metazoa</taxon>
        <taxon>Spiralia</taxon>
        <taxon>Lophotrochozoa</taxon>
        <taxon>Mollusca</taxon>
        <taxon>Bivalvia</taxon>
        <taxon>Autobranchia</taxon>
        <taxon>Heteroconchia</taxon>
        <taxon>Euheterodonta</taxon>
        <taxon>Imparidentia</taxon>
        <taxon>Neoheterodontei</taxon>
        <taxon>Myida</taxon>
        <taxon>Dreissenoidea</taxon>
        <taxon>Dreissenidae</taxon>
        <taxon>Dreissena</taxon>
    </lineage>
</organism>